<dbReference type="PANTHER" id="PTHR30093:SF2">
    <property type="entry name" value="TYPE II SECRETION SYSTEM PROTEIN H"/>
    <property type="match status" value="1"/>
</dbReference>
<dbReference type="PANTHER" id="PTHR30093">
    <property type="entry name" value="GENERAL SECRETION PATHWAY PROTEIN G"/>
    <property type="match status" value="1"/>
</dbReference>
<evidence type="ECO:0000259" key="1">
    <source>
        <dbReference type="Pfam" id="PF07596"/>
    </source>
</evidence>
<dbReference type="SUPFAM" id="SSF54523">
    <property type="entry name" value="Pili subunits"/>
    <property type="match status" value="1"/>
</dbReference>
<comment type="caution">
    <text evidence="2">The sequence shown here is derived from an EMBL/GenBank/DDBJ whole genome shotgun (WGS) entry which is preliminary data.</text>
</comment>
<dbReference type="OrthoDB" id="258404at2"/>
<evidence type="ECO:0000313" key="2">
    <source>
        <dbReference type="EMBL" id="PQO31204.1"/>
    </source>
</evidence>
<sequence>MKRRQAFTLVELLVVIAIIGILIALLLPAVQQAREAARRMQCTNNLKQLTLALHNYDSALRSFPPGGLGYPMVWSAQAQLLPYVEQGNLQELLDFKQPPLASFGGPTQNENAAQTTIEMLLCPSDKDQVPGSIYGGISYPANAGSGINNTGSASDDGSISNADGVIFSLSKISFRDLTDGTSNTVVFSEHLLGDGGTTAPTNNDYRFRVVELTTSTQTTESACTASGAPAWSGQRGAKWINGHLADTMYNHWYGPNSNNPDCHNGYHNFAITSARSQHPGGVQVAMADGSARFVAETVALNIWRAIATRGGGEVVSEF</sequence>
<accession>A0A2S8FH29</accession>
<dbReference type="Proteomes" id="UP000240009">
    <property type="component" value="Unassembled WGS sequence"/>
</dbReference>
<dbReference type="Pfam" id="PF07596">
    <property type="entry name" value="SBP_bac_10"/>
    <property type="match status" value="1"/>
</dbReference>
<dbReference type="InterPro" id="IPR045584">
    <property type="entry name" value="Pilin-like"/>
</dbReference>
<dbReference type="InterPro" id="IPR027558">
    <property type="entry name" value="Pre_pil_HX9DG_C"/>
</dbReference>
<protein>
    <submittedName>
        <fullName evidence="2">Prepilin-type cleavage/methylation domain-containing protein</fullName>
    </submittedName>
</protein>
<gene>
    <name evidence="2" type="ORF">C5Y96_12720</name>
</gene>
<organism evidence="2 3">
    <name type="scientific">Blastopirellula marina</name>
    <dbReference type="NCBI Taxonomy" id="124"/>
    <lineage>
        <taxon>Bacteria</taxon>
        <taxon>Pseudomonadati</taxon>
        <taxon>Planctomycetota</taxon>
        <taxon>Planctomycetia</taxon>
        <taxon>Pirellulales</taxon>
        <taxon>Pirellulaceae</taxon>
        <taxon>Blastopirellula</taxon>
    </lineage>
</organism>
<dbReference type="Pfam" id="PF07963">
    <property type="entry name" value="N_methyl"/>
    <property type="match status" value="1"/>
</dbReference>
<dbReference type="InterPro" id="IPR011453">
    <property type="entry name" value="DUF1559"/>
</dbReference>
<dbReference type="NCBIfam" id="TIGR04294">
    <property type="entry name" value="pre_pil_HX9DG"/>
    <property type="match status" value="1"/>
</dbReference>
<evidence type="ECO:0000313" key="3">
    <source>
        <dbReference type="Proteomes" id="UP000240009"/>
    </source>
</evidence>
<reference evidence="2 3" key="1">
    <citation type="submission" date="2018-02" db="EMBL/GenBank/DDBJ databases">
        <title>Comparative genomes isolates from brazilian mangrove.</title>
        <authorList>
            <person name="Araujo J.E."/>
            <person name="Taketani R.G."/>
            <person name="Silva M.C.P."/>
            <person name="Loureco M.V."/>
            <person name="Andreote F.D."/>
        </authorList>
    </citation>
    <scope>NUCLEOTIDE SEQUENCE [LARGE SCALE GENOMIC DNA]</scope>
    <source>
        <strain evidence="2 3">HEX-2 MGV</strain>
    </source>
</reference>
<dbReference type="AlphaFoldDB" id="A0A2S8FH29"/>
<feature type="domain" description="DUF1559" evidence="1">
    <location>
        <begin position="31"/>
        <end position="299"/>
    </location>
</feature>
<dbReference type="Gene3D" id="3.30.700.10">
    <property type="entry name" value="Glycoprotein, Type 4 Pilin"/>
    <property type="match status" value="1"/>
</dbReference>
<dbReference type="NCBIfam" id="TIGR02532">
    <property type="entry name" value="IV_pilin_GFxxxE"/>
    <property type="match status" value="1"/>
</dbReference>
<dbReference type="InterPro" id="IPR012902">
    <property type="entry name" value="N_methyl_site"/>
</dbReference>
<name>A0A2S8FH29_9BACT</name>
<dbReference type="EMBL" id="PUIA01000037">
    <property type="protein sequence ID" value="PQO31204.1"/>
    <property type="molecule type" value="Genomic_DNA"/>
</dbReference>
<proteinExistence type="predicted"/>
<dbReference type="RefSeq" id="WP_105353793.1">
    <property type="nucleotide sequence ID" value="NZ_PUIA01000037.1"/>
</dbReference>